<accession>A0A3E0HM30</accession>
<reference evidence="2 3" key="1">
    <citation type="submission" date="2018-08" db="EMBL/GenBank/DDBJ databases">
        <title>Genomic Encyclopedia of Archaeal and Bacterial Type Strains, Phase II (KMG-II): from individual species to whole genera.</title>
        <authorList>
            <person name="Goeker M."/>
        </authorList>
    </citation>
    <scope>NUCLEOTIDE SEQUENCE [LARGE SCALE GENOMIC DNA]</scope>
    <source>
        <strain evidence="2 3">DSM 45791</strain>
    </source>
</reference>
<keyword evidence="3" id="KW-1185">Reference proteome</keyword>
<organism evidence="2 3">
    <name type="scientific">Kutzneria buriramensis</name>
    <dbReference type="NCBI Taxonomy" id="1045776"/>
    <lineage>
        <taxon>Bacteria</taxon>
        <taxon>Bacillati</taxon>
        <taxon>Actinomycetota</taxon>
        <taxon>Actinomycetes</taxon>
        <taxon>Pseudonocardiales</taxon>
        <taxon>Pseudonocardiaceae</taxon>
        <taxon>Kutzneria</taxon>
    </lineage>
</organism>
<protein>
    <submittedName>
        <fullName evidence="2">Uncharacterized protein</fullName>
    </submittedName>
</protein>
<gene>
    <name evidence="2" type="ORF">BCF44_106441</name>
</gene>
<dbReference type="EMBL" id="QUNO01000006">
    <property type="protein sequence ID" value="REH47276.1"/>
    <property type="molecule type" value="Genomic_DNA"/>
</dbReference>
<evidence type="ECO:0000313" key="3">
    <source>
        <dbReference type="Proteomes" id="UP000256269"/>
    </source>
</evidence>
<dbReference type="AlphaFoldDB" id="A0A3E0HM30"/>
<sequence>MTAPTPGPTNVRPVPTIITSEMPIVATSPAPTLRSSSPPSRTLCSTSARMVRNMASRRTIVRVRCRRMPMIAVATDTPSNTATHPSRVPKRPERNPSSTARDSR</sequence>
<comment type="caution">
    <text evidence="2">The sequence shown here is derived from an EMBL/GenBank/DDBJ whole genome shotgun (WGS) entry which is preliminary data.</text>
</comment>
<name>A0A3E0HM30_9PSEU</name>
<feature type="region of interest" description="Disordered" evidence="1">
    <location>
        <begin position="71"/>
        <end position="104"/>
    </location>
</feature>
<proteinExistence type="predicted"/>
<evidence type="ECO:0000313" key="2">
    <source>
        <dbReference type="EMBL" id="REH47276.1"/>
    </source>
</evidence>
<evidence type="ECO:0000256" key="1">
    <source>
        <dbReference type="SAM" id="MobiDB-lite"/>
    </source>
</evidence>
<dbReference type="Proteomes" id="UP000256269">
    <property type="component" value="Unassembled WGS sequence"/>
</dbReference>
<feature type="region of interest" description="Disordered" evidence="1">
    <location>
        <begin position="1"/>
        <end position="23"/>
    </location>
</feature>
<feature type="compositionally biased region" description="Polar residues" evidence="1">
    <location>
        <begin position="95"/>
        <end position="104"/>
    </location>
</feature>